<dbReference type="HOGENOM" id="CLU_023112_1_1_1"/>
<protein>
    <recommendedName>
        <fullName evidence="1">DUF7223 domain-containing protein</fullName>
    </recommendedName>
</protein>
<evidence type="ECO:0000313" key="2">
    <source>
        <dbReference type="EMBL" id="ERF75319.1"/>
    </source>
</evidence>
<feature type="domain" description="DUF7223" evidence="1">
    <location>
        <begin position="190"/>
        <end position="359"/>
    </location>
</feature>
<proteinExistence type="predicted"/>
<dbReference type="eggNOG" id="ENOG502S21P">
    <property type="taxonomic scope" value="Eukaryota"/>
</dbReference>
<dbReference type="RefSeq" id="XP_007787331.1">
    <property type="nucleotide sequence ID" value="XM_007789141.1"/>
</dbReference>
<dbReference type="AlphaFoldDB" id="U1I0D3"/>
<gene>
    <name evidence="2" type="ORF">EPUS_00111</name>
</gene>
<accession>U1I0D3</accession>
<dbReference type="OrthoDB" id="5382170at2759"/>
<organism evidence="2 3">
    <name type="scientific">Endocarpon pusillum (strain Z07020 / HMAS-L-300199)</name>
    <name type="common">Lichen-forming fungus</name>
    <dbReference type="NCBI Taxonomy" id="1263415"/>
    <lineage>
        <taxon>Eukaryota</taxon>
        <taxon>Fungi</taxon>
        <taxon>Dikarya</taxon>
        <taxon>Ascomycota</taxon>
        <taxon>Pezizomycotina</taxon>
        <taxon>Eurotiomycetes</taxon>
        <taxon>Chaetothyriomycetidae</taxon>
        <taxon>Verrucariales</taxon>
        <taxon>Verrucariaceae</taxon>
        <taxon>Endocarpon</taxon>
    </lineage>
</organism>
<dbReference type="Proteomes" id="UP000019373">
    <property type="component" value="Unassembled WGS sequence"/>
</dbReference>
<keyword evidence="3" id="KW-1185">Reference proteome</keyword>
<dbReference type="GeneID" id="19235176"/>
<dbReference type="EMBL" id="KE720815">
    <property type="protein sequence ID" value="ERF75319.1"/>
    <property type="molecule type" value="Genomic_DNA"/>
</dbReference>
<dbReference type="Pfam" id="PF23865">
    <property type="entry name" value="DUF7223"/>
    <property type="match status" value="1"/>
</dbReference>
<name>U1I0D3_ENDPU</name>
<dbReference type="InterPro" id="IPR055647">
    <property type="entry name" value="DUF7223"/>
</dbReference>
<evidence type="ECO:0000313" key="3">
    <source>
        <dbReference type="Proteomes" id="UP000019373"/>
    </source>
</evidence>
<sequence length="485" mass="51360">MTGSEMFTCACFFQYLGQIAKTSGVSTVSLNEDINNIVLSTTPMPWENMFHKMDAGHRTESATSTPITASATSNSIAFPPAPTTTPGDFNVSGNIASELIDTQILPPDFNVDGLLAVAPEMWGLAMTLPYISLANNSIWRPKHERKVQNCSVQGTISLFQGFFSIENTRESASDETMIIEFFTEDGYLELRADNVAAHIELESSIESSIELAAVEIPLPSVGLPGFMIPGIATVGPMLMPIIEIGAQFSAQIDFTYGFDLMIPNNSTIIINMAELANSTETGFRDASLAPLPFQASVPSLTVTLSVGFLPRLLLGISIGSASVVSFSAGAGAIFGLPKLETRISQVADVNERCEALNTTAADDDDDDNDDAFDFLTLIEPSVVLDVELIAEADIDVGVTIDINATYPLLSTAFPLPTACLSYDADAESYAPAAIADARSYAPAAIDATVEEGDGGQGSGGMRLGVGRLKMLVSLLVGVMAVFVGM</sequence>
<evidence type="ECO:0000259" key="1">
    <source>
        <dbReference type="Pfam" id="PF23865"/>
    </source>
</evidence>
<reference evidence="3" key="1">
    <citation type="journal article" date="2014" name="BMC Genomics">
        <title>Genome characteristics reveal the impact of lichenization on lichen-forming fungus Endocarpon pusillum Hedwig (Verrucariales, Ascomycota).</title>
        <authorList>
            <person name="Wang Y.-Y."/>
            <person name="Liu B."/>
            <person name="Zhang X.-Y."/>
            <person name="Zhou Q.-M."/>
            <person name="Zhang T."/>
            <person name="Li H."/>
            <person name="Yu Y.-F."/>
            <person name="Zhang X.-L."/>
            <person name="Hao X.-Y."/>
            <person name="Wang M."/>
            <person name="Wang L."/>
            <person name="Wei J.-C."/>
        </authorList>
    </citation>
    <scope>NUCLEOTIDE SEQUENCE [LARGE SCALE GENOMIC DNA]</scope>
    <source>
        <strain evidence="3">Z07020 / HMAS-L-300199</strain>
    </source>
</reference>